<dbReference type="Gene3D" id="3.10.20.90">
    <property type="entry name" value="Phosphatidylinositol 3-kinase Catalytic Subunit, Chain A, domain 1"/>
    <property type="match status" value="1"/>
</dbReference>
<protein>
    <recommendedName>
        <fullName evidence="5">Homocysteine-responsive endoplasmic reticulum-resident ubiquitin-like domain member 2 protein</fullName>
    </recommendedName>
</protein>
<keyword evidence="2" id="KW-0472">Membrane</keyword>
<organism evidence="3 4">
    <name type="scientific">Blomia tropicalis</name>
    <name type="common">Mite</name>
    <dbReference type="NCBI Taxonomy" id="40697"/>
    <lineage>
        <taxon>Eukaryota</taxon>
        <taxon>Metazoa</taxon>
        <taxon>Ecdysozoa</taxon>
        <taxon>Arthropoda</taxon>
        <taxon>Chelicerata</taxon>
        <taxon>Arachnida</taxon>
        <taxon>Acari</taxon>
        <taxon>Acariformes</taxon>
        <taxon>Sarcoptiformes</taxon>
        <taxon>Astigmata</taxon>
        <taxon>Glycyphagoidea</taxon>
        <taxon>Echimyopodidae</taxon>
        <taxon>Blomia</taxon>
    </lineage>
</organism>
<dbReference type="GO" id="GO:0030968">
    <property type="term" value="P:endoplasmic reticulum unfolded protein response"/>
    <property type="evidence" value="ECO:0007669"/>
    <property type="project" value="TreeGrafter"/>
</dbReference>
<feature type="compositionally biased region" description="Low complexity" evidence="1">
    <location>
        <begin position="193"/>
        <end position="213"/>
    </location>
</feature>
<keyword evidence="2" id="KW-0812">Transmembrane</keyword>
<dbReference type="AlphaFoldDB" id="A0A9Q0MCS1"/>
<dbReference type="OMA" id="YMQLMAA"/>
<comment type="caution">
    <text evidence="3">The sequence shown here is derived from an EMBL/GenBank/DDBJ whole genome shotgun (WGS) entry which is preliminary data.</text>
</comment>
<feature type="compositionally biased region" description="Low complexity" evidence="1">
    <location>
        <begin position="277"/>
        <end position="295"/>
    </location>
</feature>
<gene>
    <name evidence="3" type="ORF">RDWZM_007217</name>
</gene>
<feature type="region of interest" description="Disordered" evidence="1">
    <location>
        <begin position="180"/>
        <end position="217"/>
    </location>
</feature>
<accession>A0A9Q0MCS1</accession>
<dbReference type="Proteomes" id="UP001142055">
    <property type="component" value="Chromosome 2"/>
</dbReference>
<evidence type="ECO:0000256" key="2">
    <source>
        <dbReference type="SAM" id="Phobius"/>
    </source>
</evidence>
<proteinExistence type="predicted"/>
<keyword evidence="2" id="KW-1133">Transmembrane helix</keyword>
<dbReference type="PANTHER" id="PTHR12943">
    <property type="entry name" value="HOMOCYSTEINE-RESPONSIVE ENDOPLASMIC RETICULUM-RESIDENT UNIQUITIN-LIKE DOMAIN HERPUD PROTEIN FAMILY MEMBER"/>
    <property type="match status" value="1"/>
</dbReference>
<evidence type="ECO:0000256" key="1">
    <source>
        <dbReference type="SAM" id="MobiDB-lite"/>
    </source>
</evidence>
<name>A0A9Q0MCS1_BLOTA</name>
<evidence type="ECO:0000313" key="3">
    <source>
        <dbReference type="EMBL" id="KAJ6221405.1"/>
    </source>
</evidence>
<feature type="transmembrane region" description="Helical" evidence="2">
    <location>
        <begin position="239"/>
        <end position="261"/>
    </location>
</feature>
<evidence type="ECO:0000313" key="4">
    <source>
        <dbReference type="Proteomes" id="UP001142055"/>
    </source>
</evidence>
<reference evidence="3" key="1">
    <citation type="submission" date="2022-12" db="EMBL/GenBank/DDBJ databases">
        <title>Genome assemblies of Blomia tropicalis.</title>
        <authorList>
            <person name="Cui Y."/>
        </authorList>
    </citation>
    <scope>NUCLEOTIDE SEQUENCE</scope>
    <source>
        <tissue evidence="3">Adult mites</tissue>
    </source>
</reference>
<dbReference type="PANTHER" id="PTHR12943:SF27">
    <property type="entry name" value="HOMOCYSTEINE-INDUCED ENDOPLASMIC RETICULUM PROTEIN, ISOFORM A"/>
    <property type="match status" value="1"/>
</dbReference>
<dbReference type="InterPro" id="IPR039751">
    <property type="entry name" value="HERPUD1/2"/>
</dbReference>
<evidence type="ECO:0008006" key="5">
    <source>
        <dbReference type="Google" id="ProtNLM"/>
    </source>
</evidence>
<keyword evidence="4" id="KW-1185">Reference proteome</keyword>
<feature type="region of interest" description="Disordered" evidence="1">
    <location>
        <begin position="277"/>
        <end position="303"/>
    </location>
</feature>
<sequence>MMTSKSIVNYRGQYMISKPDQRLIYSGHLLKDEQYVRDIIQSTDEDIASTSTNSSSYTFHLVCSQRLMSGNHSDSESISKATTLNMNQSQQPVLANVNQDQSPVTTTNESIIQPTFANMNSFGTLNNLAVHESYNAMMCHYYQYMSYMYLNSENGFPDNSTYNAFMNAYMNGMANNNNEISGNVPNVLPQPVNGADGNNGNNQQNQNNNNNQDDQGDVQRDWTETLYSFSKAMVMFSIMYFYSSFGRLLLLVTIAIILYLYKNARLAQGDGVANQNIMNNNNNNNNNNNGQPINNEDADQNRQIHHESEDNIDGLNNEAPNGGIPDNSRYTGLRLVWVFVSSLFTSLIPDPAPIN</sequence>
<dbReference type="EMBL" id="JAPWDV010000002">
    <property type="protein sequence ID" value="KAJ6221405.1"/>
    <property type="molecule type" value="Genomic_DNA"/>
</dbReference>